<dbReference type="AlphaFoldDB" id="A0A7V3E824"/>
<reference evidence="4" key="1">
    <citation type="journal article" date="2020" name="mSystems">
        <title>Genome- and Community-Level Interaction Insights into Carbon Utilization and Element Cycling Functions of Hydrothermarchaeota in Hydrothermal Sediment.</title>
        <authorList>
            <person name="Zhou Z."/>
            <person name="Liu Y."/>
            <person name="Xu W."/>
            <person name="Pan J."/>
            <person name="Luo Z.H."/>
            <person name="Li M."/>
        </authorList>
    </citation>
    <scope>NUCLEOTIDE SEQUENCE [LARGE SCALE GENOMIC DNA]</scope>
    <source>
        <strain evidence="4">SpSt-479</strain>
    </source>
</reference>
<evidence type="ECO:0000259" key="3">
    <source>
        <dbReference type="Pfam" id="PF12850"/>
    </source>
</evidence>
<dbReference type="NCBIfam" id="TIGR00040">
    <property type="entry name" value="yfcE"/>
    <property type="match status" value="1"/>
</dbReference>
<accession>A0A7V3E824</accession>
<dbReference type="InterPro" id="IPR050126">
    <property type="entry name" value="Ap4A_hydrolase"/>
</dbReference>
<keyword evidence="2" id="KW-0479">Metal-binding</keyword>
<dbReference type="GO" id="GO:0016791">
    <property type="term" value="F:phosphatase activity"/>
    <property type="evidence" value="ECO:0007669"/>
    <property type="project" value="TreeGrafter"/>
</dbReference>
<dbReference type="GO" id="GO:0005737">
    <property type="term" value="C:cytoplasm"/>
    <property type="evidence" value="ECO:0007669"/>
    <property type="project" value="TreeGrafter"/>
</dbReference>
<dbReference type="PIRSF" id="PIRSF000883">
    <property type="entry name" value="Pesterase_MJ0912"/>
    <property type="match status" value="1"/>
</dbReference>
<dbReference type="GO" id="GO:0046872">
    <property type="term" value="F:metal ion binding"/>
    <property type="evidence" value="ECO:0007669"/>
    <property type="project" value="UniProtKB-KW"/>
</dbReference>
<protein>
    <recommendedName>
        <fullName evidence="2">Phosphoesterase</fullName>
        <ecNumber evidence="2">3.1.4.-</ecNumber>
    </recommendedName>
</protein>
<comment type="caution">
    <text evidence="4">The sequence shown here is derived from an EMBL/GenBank/DDBJ whole genome shotgun (WGS) entry which is preliminary data.</text>
</comment>
<dbReference type="PANTHER" id="PTHR42850">
    <property type="entry name" value="METALLOPHOSPHOESTERASE"/>
    <property type="match status" value="1"/>
</dbReference>
<dbReference type="InterPro" id="IPR011152">
    <property type="entry name" value="Pesterase_MJ0912"/>
</dbReference>
<evidence type="ECO:0000256" key="1">
    <source>
        <dbReference type="ARBA" id="ARBA00008950"/>
    </source>
</evidence>
<comment type="cofactor">
    <cofactor evidence="2">
        <name>a divalent metal cation</name>
        <dbReference type="ChEBI" id="CHEBI:60240"/>
    </cofactor>
</comment>
<feature type="domain" description="Calcineurin-like phosphoesterase" evidence="3">
    <location>
        <begin position="1"/>
        <end position="187"/>
    </location>
</feature>
<dbReference type="EMBL" id="DSUJ01000008">
    <property type="protein sequence ID" value="HFI91968.1"/>
    <property type="molecule type" value="Genomic_DNA"/>
</dbReference>
<dbReference type="InterPro" id="IPR029052">
    <property type="entry name" value="Metallo-depent_PP-like"/>
</dbReference>
<name>A0A7V3E824_9BACT</name>
<evidence type="ECO:0000256" key="2">
    <source>
        <dbReference type="RuleBase" id="RU362039"/>
    </source>
</evidence>
<organism evidence="4">
    <name type="scientific">Ignavibacterium album</name>
    <dbReference type="NCBI Taxonomy" id="591197"/>
    <lineage>
        <taxon>Bacteria</taxon>
        <taxon>Pseudomonadati</taxon>
        <taxon>Ignavibacteriota</taxon>
        <taxon>Ignavibacteria</taxon>
        <taxon>Ignavibacteriales</taxon>
        <taxon>Ignavibacteriaceae</taxon>
        <taxon>Ignavibacterium</taxon>
    </lineage>
</organism>
<dbReference type="InterPro" id="IPR024654">
    <property type="entry name" value="Calcineurin-like_PHP_lpxH"/>
</dbReference>
<dbReference type="SUPFAM" id="SSF56300">
    <property type="entry name" value="Metallo-dependent phosphatases"/>
    <property type="match status" value="1"/>
</dbReference>
<dbReference type="PANTHER" id="PTHR42850:SF2">
    <property type="entry name" value="BLL5683 PROTEIN"/>
    <property type="match status" value="1"/>
</dbReference>
<gene>
    <name evidence="4" type="ORF">ENS31_10655</name>
</gene>
<dbReference type="Pfam" id="PF12850">
    <property type="entry name" value="Metallophos_2"/>
    <property type="match status" value="1"/>
</dbReference>
<evidence type="ECO:0000313" key="4">
    <source>
        <dbReference type="EMBL" id="HFI91968.1"/>
    </source>
</evidence>
<dbReference type="InterPro" id="IPR000979">
    <property type="entry name" value="Phosphodiesterase_MJ0936/Vps29"/>
</dbReference>
<dbReference type="EC" id="3.1.4.-" evidence="2"/>
<comment type="similarity">
    <text evidence="1 2">Belongs to the metallophosphoesterase superfamily. YfcE family.</text>
</comment>
<sequence length="228" mass="25764">MKALIVSDIHANLPALEAAIKNAGKYDTLIFLGDVVDYGPHPKECLRFIKENADYYVRGNHDNALGYHTDCNSMGTFRKFSYATREWHQKILEPEDFNFLRGMPVISRIDLNGKSILLAHASPKGDIYKYLNQDEIISEIDGLVAEYILVGHTHIQYKIHLDYNLIVNPGSVGLARDGGQACYAIYEDGNVTLHRVDYDVERTIKDLKKAPLADDIKNGLIKVLLFKK</sequence>
<proteinExistence type="inferred from homology"/>
<dbReference type="Gene3D" id="3.60.21.10">
    <property type="match status" value="1"/>
</dbReference>